<dbReference type="OrthoDB" id="4371595at2759"/>
<evidence type="ECO:0000313" key="3">
    <source>
        <dbReference type="Proteomes" id="UP001152646"/>
    </source>
</evidence>
<dbReference type="AlphaFoldDB" id="A0A9W4NXG4"/>
<comment type="caution">
    <text evidence="2">The sequence shown here is derived from an EMBL/GenBank/DDBJ whole genome shotgun (WGS) entry which is preliminary data.</text>
</comment>
<evidence type="ECO:0000313" key="1">
    <source>
        <dbReference type="EMBL" id="CAG8365146.1"/>
    </source>
</evidence>
<dbReference type="EMBL" id="CAJVPA010000242">
    <property type="protein sequence ID" value="CAG8422089.1"/>
    <property type="molecule type" value="Genomic_DNA"/>
</dbReference>
<evidence type="ECO:0000313" key="2">
    <source>
        <dbReference type="EMBL" id="CAG8422089.1"/>
    </source>
</evidence>
<sequence>MHERKDRNFLPFVPRLGHQNICPRRYSIPLVPNKKSWSKHNPWTRRLKPRNIPQMNNKPGERANIRYAHSIARLAAWKLETSILSDDQPIATREASLWVVLIDGSEIRPGKGSTTRTPSRLRPHRLHSMNVRRHCAYTIRQGSTIACACMGVSRPMPPERMRVAPQPGLLKATAGECDGPKYNMA</sequence>
<dbReference type="EMBL" id="CAJVPG010000159">
    <property type="protein sequence ID" value="CAG8365146.1"/>
    <property type="molecule type" value="Genomic_DNA"/>
</dbReference>
<dbReference type="Proteomes" id="UP001152649">
    <property type="component" value="Unassembled WGS sequence"/>
</dbReference>
<accession>A0A9W4NXG4</accession>
<evidence type="ECO:0000313" key="4">
    <source>
        <dbReference type="Proteomes" id="UP001152649"/>
    </source>
</evidence>
<name>A0A9W4NXG4_9EURO</name>
<gene>
    <name evidence="2" type="ORF">PSALAMII_LOCUS10319</name>
    <name evidence="1" type="ORF">PSALAMII_LOCUS4165</name>
</gene>
<proteinExistence type="predicted"/>
<organism evidence="2 3">
    <name type="scientific">Penicillium salamii</name>
    <dbReference type="NCBI Taxonomy" id="1612424"/>
    <lineage>
        <taxon>Eukaryota</taxon>
        <taxon>Fungi</taxon>
        <taxon>Dikarya</taxon>
        <taxon>Ascomycota</taxon>
        <taxon>Pezizomycotina</taxon>
        <taxon>Eurotiomycetes</taxon>
        <taxon>Eurotiomycetidae</taxon>
        <taxon>Eurotiales</taxon>
        <taxon>Aspergillaceae</taxon>
        <taxon>Penicillium</taxon>
    </lineage>
</organism>
<keyword evidence="4" id="KW-1185">Reference proteome</keyword>
<dbReference type="Proteomes" id="UP001152646">
    <property type="component" value="Unassembled WGS sequence"/>
</dbReference>
<reference evidence="2" key="1">
    <citation type="submission" date="2021-07" db="EMBL/GenBank/DDBJ databases">
        <authorList>
            <person name="Branca A.L. A."/>
        </authorList>
    </citation>
    <scope>NUCLEOTIDE SEQUENCE</scope>
</reference>
<protein>
    <submittedName>
        <fullName evidence="2">Uncharacterized protein</fullName>
    </submittedName>
</protein>